<feature type="domain" description="DUF357" evidence="1">
    <location>
        <begin position="11"/>
        <end position="83"/>
    </location>
</feature>
<dbReference type="Proteomes" id="UP000033111">
    <property type="component" value="Chromosome"/>
</dbReference>
<sequence>MPADLNEKVNRYEDMLKRALQKAKYIPIPNSHMRAVAEDYYTMATAYYKDGIYFLENGDPVNALASFSYGHAWLDAGAKLGVFVVDDETLFTI</sequence>
<proteinExistence type="predicted"/>
<dbReference type="OrthoDB" id="148073at2157"/>
<dbReference type="InterPro" id="IPR023140">
    <property type="entry name" value="DUF357"/>
</dbReference>
<keyword evidence="3" id="KW-1185">Reference proteome</keyword>
<dbReference type="RefSeq" id="WP_048171741.1">
    <property type="nucleotide sequence ID" value="NZ_CP009506.1"/>
</dbReference>
<dbReference type="HOGENOM" id="CLU_180506_0_0_2"/>
<name>A0A0E3L8E6_9EURY</name>
<evidence type="ECO:0000259" key="1">
    <source>
        <dbReference type="Pfam" id="PF04010"/>
    </source>
</evidence>
<dbReference type="EMBL" id="CP009506">
    <property type="protein sequence ID" value="AKB28386.1"/>
    <property type="molecule type" value="Genomic_DNA"/>
</dbReference>
<gene>
    <name evidence="2" type="ORF">MSSIT_1667</name>
</gene>
<dbReference type="GeneID" id="24860504"/>
<protein>
    <recommendedName>
        <fullName evidence="1">DUF357 domain-containing protein</fullName>
    </recommendedName>
</protein>
<evidence type="ECO:0000313" key="2">
    <source>
        <dbReference type="EMBL" id="AKB28386.1"/>
    </source>
</evidence>
<dbReference type="AlphaFoldDB" id="A0A0E3L8E6"/>
<dbReference type="SUPFAM" id="SSF158372">
    <property type="entry name" value="AF1782-like"/>
    <property type="match status" value="1"/>
</dbReference>
<dbReference type="PATRIC" id="fig|1434120.4.peg.2134"/>
<reference evidence="2 3" key="1">
    <citation type="submission" date="2014-07" db="EMBL/GenBank/DDBJ databases">
        <title>Methanogenic archaea and the global carbon cycle.</title>
        <authorList>
            <person name="Henriksen J.R."/>
            <person name="Luke J."/>
            <person name="Reinhart S."/>
            <person name="Benedict M.N."/>
            <person name="Youngblut N.D."/>
            <person name="Metcalf M.E."/>
            <person name="Whitaker R.J."/>
            <person name="Metcalf W.W."/>
        </authorList>
    </citation>
    <scope>NUCLEOTIDE SEQUENCE [LARGE SCALE GENOMIC DNA]</scope>
    <source>
        <strain evidence="2 3">T4/M</strain>
    </source>
</reference>
<dbReference type="Gene3D" id="1.20.1270.90">
    <property type="entry name" value="AF1782-like"/>
    <property type="match status" value="1"/>
</dbReference>
<evidence type="ECO:0000313" key="3">
    <source>
        <dbReference type="Proteomes" id="UP000033111"/>
    </source>
</evidence>
<dbReference type="KEGG" id="msw:MSSIT_1667"/>
<organism evidence="2 3">
    <name type="scientific">Methanosarcina siciliae T4/M</name>
    <dbReference type="NCBI Taxonomy" id="1434120"/>
    <lineage>
        <taxon>Archaea</taxon>
        <taxon>Methanobacteriati</taxon>
        <taxon>Methanobacteriota</taxon>
        <taxon>Stenosarchaea group</taxon>
        <taxon>Methanomicrobia</taxon>
        <taxon>Methanosarcinales</taxon>
        <taxon>Methanosarcinaceae</taxon>
        <taxon>Methanosarcina</taxon>
    </lineage>
</organism>
<dbReference type="InterPro" id="IPR036809">
    <property type="entry name" value="AF1782-like_sf"/>
</dbReference>
<accession>A0A0E3L8E6</accession>
<dbReference type="Pfam" id="PF04010">
    <property type="entry name" value="DUF357"/>
    <property type="match status" value="1"/>
</dbReference>